<evidence type="ECO:0000313" key="9">
    <source>
        <dbReference type="EMBL" id="OYR92579.1"/>
    </source>
</evidence>
<keyword evidence="2" id="KW-0963">Cytoplasm</keyword>
<protein>
    <submittedName>
        <fullName evidence="9">Cell division protein GpsB</fullName>
    </submittedName>
</protein>
<evidence type="ECO:0000313" key="11">
    <source>
        <dbReference type="Proteomes" id="UP000216316"/>
    </source>
</evidence>
<reference evidence="10 11" key="3">
    <citation type="submission" date="2017-09" db="EMBL/GenBank/DDBJ databases">
        <title>Tripartite evolution among Lactobacillus johnsonii, Lactobacillus taiwanensis, Lactobacillus reuteri and their rodent host.</title>
        <authorList>
            <person name="Wang T."/>
            <person name="Knowles S."/>
            <person name="Cheng C."/>
        </authorList>
    </citation>
    <scope>NUCLEOTIDE SEQUENCE [LARGE SCALE GENOMIC DNA]</scope>
    <source>
        <strain evidence="9 10">609q</strain>
        <strain evidence="8 11">609u</strain>
    </source>
</reference>
<feature type="compositionally biased region" description="Polar residues" evidence="7">
    <location>
        <begin position="64"/>
        <end position="74"/>
    </location>
</feature>
<dbReference type="GO" id="GO:0008360">
    <property type="term" value="P:regulation of cell shape"/>
    <property type="evidence" value="ECO:0007669"/>
    <property type="project" value="UniProtKB-KW"/>
</dbReference>
<keyword evidence="11" id="KW-1185">Reference proteome</keyword>
<proteinExistence type="predicted"/>
<dbReference type="AlphaFoldDB" id="A0A256LGL2"/>
<dbReference type="NCBIfam" id="TIGR03544">
    <property type="entry name" value="DivI1A_domain"/>
    <property type="match status" value="1"/>
</dbReference>
<dbReference type="PIRSF" id="PIRSF029938">
    <property type="entry name" value="UCP029938"/>
    <property type="match status" value="1"/>
</dbReference>
<dbReference type="PANTHER" id="PTHR35794:SF1">
    <property type="entry name" value="CELL CYCLE PROTEIN GPSB"/>
    <property type="match status" value="1"/>
</dbReference>
<dbReference type="GO" id="GO:0005737">
    <property type="term" value="C:cytoplasm"/>
    <property type="evidence" value="ECO:0007669"/>
    <property type="project" value="UniProtKB-SubCell"/>
</dbReference>
<dbReference type="Gene3D" id="6.10.250.660">
    <property type="match status" value="1"/>
</dbReference>
<evidence type="ECO:0000256" key="5">
    <source>
        <dbReference type="ARBA" id="ARBA00023054"/>
    </source>
</evidence>
<accession>A0A256LGL2</accession>
<dbReference type="GO" id="GO:0051301">
    <property type="term" value="P:cell division"/>
    <property type="evidence" value="ECO:0007669"/>
    <property type="project" value="UniProtKB-KW"/>
</dbReference>
<dbReference type="GeneID" id="64333697"/>
<evidence type="ECO:0000256" key="4">
    <source>
        <dbReference type="ARBA" id="ARBA00022960"/>
    </source>
</evidence>
<comment type="caution">
    <text evidence="9">The sequence shown here is derived from an EMBL/GenBank/DDBJ whole genome shotgun (WGS) entry which is preliminary data.</text>
</comment>
<dbReference type="InterPro" id="IPR011229">
    <property type="entry name" value="Cell_cycle_GpsB"/>
</dbReference>
<evidence type="ECO:0000256" key="3">
    <source>
        <dbReference type="ARBA" id="ARBA00022618"/>
    </source>
</evidence>
<dbReference type="EMBL" id="NGNV01000007">
    <property type="protein sequence ID" value="OYR88690.1"/>
    <property type="molecule type" value="Genomic_DNA"/>
</dbReference>
<dbReference type="EMBL" id="NGNX01000009">
    <property type="protein sequence ID" value="OYR92579.1"/>
    <property type="molecule type" value="Genomic_DNA"/>
</dbReference>
<feature type="region of interest" description="Disordered" evidence="7">
    <location>
        <begin position="61"/>
        <end position="112"/>
    </location>
</feature>
<keyword evidence="4" id="KW-0133">Cell shape</keyword>
<evidence type="ECO:0000256" key="1">
    <source>
        <dbReference type="ARBA" id="ARBA00004496"/>
    </source>
</evidence>
<keyword evidence="6" id="KW-0131">Cell cycle</keyword>
<feature type="compositionally biased region" description="Polar residues" evidence="7">
    <location>
        <begin position="92"/>
        <end position="104"/>
    </location>
</feature>
<keyword evidence="5" id="KW-0175">Coiled coil</keyword>
<gene>
    <name evidence="8" type="ORF">CBF53_02370</name>
    <name evidence="9" type="ORF">CBF70_03140</name>
</gene>
<evidence type="ECO:0000313" key="10">
    <source>
        <dbReference type="Proteomes" id="UP000215828"/>
    </source>
</evidence>
<sequence length="147" mass="16946">MASLNDIQLNPQSILKKQFRTKMKGYDSDEVDSYLDTIISDYSTFATIIEDLQTQISELKEQNKNNQASSQSTAPKLDFKNEEIEDDVKTYTPHTVQKPAISSNTDDKETPELTTNVAMIQRISTLERKVYNLEQRMNQQDRTYQAN</sequence>
<organism evidence="9 10">
    <name type="scientific">Lactobacillus taiwanensis</name>
    <dbReference type="NCBI Taxonomy" id="508451"/>
    <lineage>
        <taxon>Bacteria</taxon>
        <taxon>Bacillati</taxon>
        <taxon>Bacillota</taxon>
        <taxon>Bacilli</taxon>
        <taxon>Lactobacillales</taxon>
        <taxon>Lactobacillaceae</taxon>
        <taxon>Lactobacillus</taxon>
    </lineage>
</organism>
<dbReference type="Pfam" id="PF05103">
    <property type="entry name" value="DivIVA"/>
    <property type="match status" value="1"/>
</dbReference>
<evidence type="ECO:0000256" key="7">
    <source>
        <dbReference type="SAM" id="MobiDB-lite"/>
    </source>
</evidence>
<dbReference type="Proteomes" id="UP000216316">
    <property type="component" value="Unassembled WGS sequence"/>
</dbReference>
<name>A0A256LGL2_9LACO</name>
<evidence type="ECO:0000256" key="6">
    <source>
        <dbReference type="ARBA" id="ARBA00023306"/>
    </source>
</evidence>
<reference evidence="8 11" key="2">
    <citation type="submission" date="2017-05" db="EMBL/GenBank/DDBJ databases">
        <authorList>
            <person name="Lin X.B."/>
            <person name="Stothard P."/>
            <person name="Tasseva G."/>
            <person name="Walter J."/>
        </authorList>
    </citation>
    <scope>NUCLEOTIDE SEQUENCE [LARGE SCALE GENOMIC DNA]</scope>
    <source>
        <strain evidence="8 11">609u</strain>
    </source>
</reference>
<evidence type="ECO:0000256" key="2">
    <source>
        <dbReference type="ARBA" id="ARBA00022490"/>
    </source>
</evidence>
<dbReference type="InterPro" id="IPR019933">
    <property type="entry name" value="DivIVA_domain"/>
</dbReference>
<comment type="subcellular location">
    <subcellularLocation>
        <location evidence="1">Cytoplasm</location>
    </subcellularLocation>
</comment>
<evidence type="ECO:0000313" key="8">
    <source>
        <dbReference type="EMBL" id="OYR88690.1"/>
    </source>
</evidence>
<dbReference type="RefSeq" id="WP_057719197.1">
    <property type="nucleotide sequence ID" value="NZ_CAMSOJ010000051.1"/>
</dbReference>
<dbReference type="Proteomes" id="UP000215828">
    <property type="component" value="Unassembled WGS sequence"/>
</dbReference>
<dbReference type="PANTHER" id="PTHR35794">
    <property type="entry name" value="CELL DIVISION PROTEIN DIVIVA"/>
    <property type="match status" value="1"/>
</dbReference>
<reference evidence="9 10" key="1">
    <citation type="submission" date="2017-04" db="EMBL/GenBank/DDBJ databases">
        <authorList>
            <person name="Afonso C.L."/>
            <person name="Miller P.J."/>
            <person name="Scott M.A."/>
            <person name="Spackman E."/>
            <person name="Goraichik I."/>
            <person name="Dimitrov K.M."/>
            <person name="Suarez D.L."/>
            <person name="Swayne D.E."/>
        </authorList>
    </citation>
    <scope>NUCLEOTIDE SEQUENCE [LARGE SCALE GENOMIC DNA]</scope>
    <source>
        <strain evidence="9 10">609q</strain>
    </source>
</reference>
<dbReference type="InterPro" id="IPR007793">
    <property type="entry name" value="DivIVA_fam"/>
</dbReference>
<keyword evidence="3 9" id="KW-0132">Cell division</keyword>